<sequence>MKYLNIIIIAILFGGCSSTRNLEKIENHEVVFLLYEKSEFIKKSKFSLMNGVSYYYQFNNKKGEKSDFFLTYTDYDDLTDLEKDIRKKIKFKINKSFLKANKNRIITNDLINQFGVNRIRRILYNARTIFFIDKDEIKGGEVLVRQVKYSYFSEE</sequence>
<accession>A0AB33KYY0</accession>
<dbReference type="PROSITE" id="PS51257">
    <property type="entry name" value="PROKAR_LIPOPROTEIN"/>
    <property type="match status" value="1"/>
</dbReference>
<dbReference type="EMBL" id="AP035888">
    <property type="protein sequence ID" value="BFP67641.1"/>
    <property type="molecule type" value="Genomic_DNA"/>
</dbReference>
<reference evidence="1" key="1">
    <citation type="submission" date="2024-08" db="EMBL/GenBank/DDBJ databases">
        <title>Whole genome sequence of Tenacibaculum sp. strain pbs-1 associated with black-spot shell disease in Akoya pearl oysters.</title>
        <authorList>
            <person name="Sakatoku A."/>
            <person name="Suzuki T."/>
            <person name="Hatano K."/>
            <person name="Seki M."/>
            <person name="Tanaka D."/>
            <person name="Nakamura S."/>
            <person name="Suzuki N."/>
            <person name="Isshiki T."/>
        </authorList>
    </citation>
    <scope>NUCLEOTIDE SEQUENCE</scope>
    <source>
        <strain evidence="1">Pbs-1</strain>
    </source>
</reference>
<proteinExistence type="predicted"/>
<name>A0AB33KYY0_9FLAO</name>
<gene>
    <name evidence="1" type="ORF">Pbs1_09840</name>
</gene>
<protein>
    <recommendedName>
        <fullName evidence="2">Lipoprotein</fullName>
    </recommendedName>
</protein>
<organism evidence="1">
    <name type="scientific">Tenacibaculum sp. Pbs-1</name>
    <dbReference type="NCBI Taxonomy" id="3238748"/>
    <lineage>
        <taxon>Bacteria</taxon>
        <taxon>Pseudomonadati</taxon>
        <taxon>Bacteroidota</taxon>
        <taxon>Flavobacteriia</taxon>
        <taxon>Flavobacteriales</taxon>
        <taxon>Flavobacteriaceae</taxon>
        <taxon>Tenacibaculum</taxon>
    </lineage>
</organism>
<evidence type="ECO:0000313" key="1">
    <source>
        <dbReference type="EMBL" id="BFP67641.1"/>
    </source>
</evidence>
<evidence type="ECO:0008006" key="2">
    <source>
        <dbReference type="Google" id="ProtNLM"/>
    </source>
</evidence>
<dbReference type="AlphaFoldDB" id="A0AB33KYY0"/>